<feature type="transmembrane region" description="Helical" evidence="1">
    <location>
        <begin position="7"/>
        <end position="24"/>
    </location>
</feature>
<dbReference type="Proteomes" id="UP000002892">
    <property type="component" value="Chromosome"/>
</dbReference>
<keyword evidence="1" id="KW-0812">Transmembrane</keyword>
<evidence type="ECO:0000313" key="2">
    <source>
        <dbReference type="EMBL" id="AFM39721.1"/>
    </source>
</evidence>
<dbReference type="HOGENOM" id="CLU_3215275_0_0_9"/>
<evidence type="ECO:0000313" key="3">
    <source>
        <dbReference type="Proteomes" id="UP000002892"/>
    </source>
</evidence>
<organism evidence="2 3">
    <name type="scientific">Desulfosporosinus acidiphilus (strain DSM 22704 / JCM 16185 / SJ4)</name>
    <dbReference type="NCBI Taxonomy" id="646529"/>
    <lineage>
        <taxon>Bacteria</taxon>
        <taxon>Bacillati</taxon>
        <taxon>Bacillota</taxon>
        <taxon>Clostridia</taxon>
        <taxon>Eubacteriales</taxon>
        <taxon>Desulfitobacteriaceae</taxon>
        <taxon>Desulfosporosinus</taxon>
    </lineage>
</organism>
<dbReference type="AlphaFoldDB" id="I4D1P7"/>
<dbReference type="KEGG" id="dai:Desaci_0660"/>
<evidence type="ECO:0000256" key="1">
    <source>
        <dbReference type="SAM" id="Phobius"/>
    </source>
</evidence>
<name>I4D1P7_DESAJ</name>
<accession>I4D1P7</accession>
<keyword evidence="1" id="KW-1133">Transmembrane helix</keyword>
<gene>
    <name evidence="2" type="ordered locus">Desaci_0660</name>
</gene>
<reference evidence="2 3" key="1">
    <citation type="journal article" date="2012" name="J. Bacteriol.">
        <title>Complete genome sequences of Desulfosporosinus orientis DSM765T, Desulfosporosinus youngiae DSM17734T, Desulfosporosinus meridiei DSM13257T, and Desulfosporosinus acidiphilus DSM22704T.</title>
        <authorList>
            <person name="Pester M."/>
            <person name="Brambilla E."/>
            <person name="Alazard D."/>
            <person name="Rattei T."/>
            <person name="Weinmaier T."/>
            <person name="Han J."/>
            <person name="Lucas S."/>
            <person name="Lapidus A."/>
            <person name="Cheng J.F."/>
            <person name="Goodwin L."/>
            <person name="Pitluck S."/>
            <person name="Peters L."/>
            <person name="Ovchinnikova G."/>
            <person name="Teshima H."/>
            <person name="Detter J.C."/>
            <person name="Han C.S."/>
            <person name="Tapia R."/>
            <person name="Land M.L."/>
            <person name="Hauser L."/>
            <person name="Kyrpides N.C."/>
            <person name="Ivanova N.N."/>
            <person name="Pagani I."/>
            <person name="Huntmann M."/>
            <person name="Wei C.L."/>
            <person name="Davenport K.W."/>
            <person name="Daligault H."/>
            <person name="Chain P.S."/>
            <person name="Chen A."/>
            <person name="Mavromatis K."/>
            <person name="Markowitz V."/>
            <person name="Szeto E."/>
            <person name="Mikhailova N."/>
            <person name="Pati A."/>
            <person name="Wagner M."/>
            <person name="Woyke T."/>
            <person name="Ollivier B."/>
            <person name="Klenk H.P."/>
            <person name="Spring S."/>
            <person name="Loy A."/>
        </authorList>
    </citation>
    <scope>NUCLEOTIDE SEQUENCE [LARGE SCALE GENOMIC DNA]</scope>
    <source>
        <strain evidence="3">DSM 22704 / JCM 16185 / SJ4</strain>
    </source>
</reference>
<dbReference type="STRING" id="646529.Desaci_0660"/>
<protein>
    <submittedName>
        <fullName evidence="2">Uncharacterized protein</fullName>
    </submittedName>
</protein>
<proteinExistence type="predicted"/>
<sequence length="44" mass="4692">MRESKEIIIFIALSALLLIGIGFLPKSAANLAVNHVIQSSGQVQ</sequence>
<dbReference type="EMBL" id="CP003639">
    <property type="protein sequence ID" value="AFM39721.1"/>
    <property type="molecule type" value="Genomic_DNA"/>
</dbReference>
<keyword evidence="3" id="KW-1185">Reference proteome</keyword>
<keyword evidence="1" id="KW-0472">Membrane</keyword>
<dbReference type="RefSeq" id="WP_014825733.1">
    <property type="nucleotide sequence ID" value="NC_018068.1"/>
</dbReference>